<dbReference type="InterPro" id="IPR023393">
    <property type="entry name" value="START-like_dom_sf"/>
</dbReference>
<name>A0A939DER6_9GAMM</name>
<evidence type="ECO:0000313" key="2">
    <source>
        <dbReference type="Proteomes" id="UP000664303"/>
    </source>
</evidence>
<dbReference type="RefSeq" id="WP_206560172.1">
    <property type="nucleotide sequence ID" value="NZ_JAFKCZ010000006.1"/>
</dbReference>
<keyword evidence="2" id="KW-1185">Reference proteome</keyword>
<proteinExistence type="predicted"/>
<organism evidence="1 2">
    <name type="scientific">Parahaliea mediterranea</name>
    <dbReference type="NCBI Taxonomy" id="651086"/>
    <lineage>
        <taxon>Bacteria</taxon>
        <taxon>Pseudomonadati</taxon>
        <taxon>Pseudomonadota</taxon>
        <taxon>Gammaproteobacteria</taxon>
        <taxon>Cellvibrionales</taxon>
        <taxon>Halieaceae</taxon>
        <taxon>Parahaliea</taxon>
    </lineage>
</organism>
<dbReference type="EMBL" id="JAFKCZ010000006">
    <property type="protein sequence ID" value="MBN7796719.1"/>
    <property type="molecule type" value="Genomic_DNA"/>
</dbReference>
<dbReference type="Gene3D" id="3.30.530.20">
    <property type="match status" value="1"/>
</dbReference>
<dbReference type="InterPro" id="IPR019587">
    <property type="entry name" value="Polyketide_cyclase/dehydratase"/>
</dbReference>
<evidence type="ECO:0000313" key="1">
    <source>
        <dbReference type="EMBL" id="MBN7796719.1"/>
    </source>
</evidence>
<gene>
    <name evidence="1" type="ORF">JYP50_08965</name>
</gene>
<accession>A0A939DER6</accession>
<dbReference type="CDD" id="cd07822">
    <property type="entry name" value="SRPBCC_4"/>
    <property type="match status" value="1"/>
</dbReference>
<dbReference type="SUPFAM" id="SSF55961">
    <property type="entry name" value="Bet v1-like"/>
    <property type="match status" value="1"/>
</dbReference>
<protein>
    <submittedName>
        <fullName evidence="1">SRPBCC domain-containing protein</fullName>
    </submittedName>
</protein>
<dbReference type="Pfam" id="PF10604">
    <property type="entry name" value="Polyketide_cyc2"/>
    <property type="match status" value="1"/>
</dbReference>
<sequence length="154" mass="17274">MIRGKTVSSDTVDIEAPASLVWEVLVDFAGYGQWNGFCPVAEAELALDAPIRMQVDLGFGLQEQVEYICRIEPERVVAWRMENRPGDPIHAVRTQTITPLGEHRCSYVSVDEFDGPGAEEMMATLAVPVEEGFNRCARDLKTHCESLYRERRTG</sequence>
<dbReference type="Proteomes" id="UP000664303">
    <property type="component" value="Unassembled WGS sequence"/>
</dbReference>
<dbReference type="AlphaFoldDB" id="A0A939DER6"/>
<comment type="caution">
    <text evidence="1">The sequence shown here is derived from an EMBL/GenBank/DDBJ whole genome shotgun (WGS) entry which is preliminary data.</text>
</comment>
<reference evidence="1" key="1">
    <citation type="submission" date="2021-02" db="EMBL/GenBank/DDBJ databases">
        <title>PHA producing bacteria isolated from coastal sediment in Guangdong, Shenzhen.</title>
        <authorList>
            <person name="Zheng W."/>
            <person name="Yu S."/>
            <person name="Huang Y."/>
        </authorList>
    </citation>
    <scope>NUCLEOTIDE SEQUENCE</scope>
    <source>
        <strain evidence="1">TN14-10</strain>
    </source>
</reference>